<dbReference type="Proteomes" id="UP000285951">
    <property type="component" value="Unassembled WGS sequence"/>
</dbReference>
<keyword evidence="1" id="KW-0812">Transmembrane</keyword>
<keyword evidence="4" id="KW-1185">Reference proteome</keyword>
<gene>
    <name evidence="3" type="ORF">DWB62_009610</name>
    <name evidence="2" type="ORF">GNY23_09610</name>
</gene>
<sequence>MMKLTKGKIIIGSIAIVLFFIFLMLSAIVRYWVNKNSEELIGRKIEISELHFNYAKVSARVKGFRLYELDGNSNFVSFDELYVNINPWKLLSGEYSVSEIYLDGLNVSVIKNLEGFNFSDLIKEDNSQAVDSTNLKEDNELVKFEIRNIEIKNGHVNYLDHEKDNNIDLKNINIELPLIAWNNDKSEMGVNFSMGKTGNVSINADIDHSIKRYTINLGVTSLDISPFVVYLKDYMMVSKMEGLLDTKLNINGSMNDFMDVFVKGDAALQEFSIYDSEENPFVSAKAAKVVLDSLHIGSSHYEIGRVSMDSPVIYADLYSDDSNFEKIFEPYLKSDTLSVDTIAKEEQESSLFYQLDTIVLTKGVVKFTDHTLNRKFVYDLHDININMGTVNADVPKIPVAYSMNLNGGGKSSGSAVFSLKDATQFNMRGKIERLDLMSFSPYTEFYIARPITQGELTYDCSLDMTSVSLKNMNKIKVSEFDFGNKTKDPNTIKAPVRLALYLLKDQNDQIKFDLPVSGNPKDPEFRVGKIIWKTFMNFLVKTASKPFGLLGNLVRSNPESIEKIPFHFLQDSLDAAQINTLETIADILKKKPDLKFSFSQETNIGEERILLAVRECANRFFQSTAMEEKIIPNLQLMEWANNSPEFRTYIFNQDKSSAELSIQDNCVAIIGEQEIGILFDKLYEKRNQFVSNHLINNLLVDVSAFEMKRTDLRNLSEEQRTPNFRVEVSLQ</sequence>
<dbReference type="InterPro" id="IPR052894">
    <property type="entry name" value="AsmA-related"/>
</dbReference>
<dbReference type="PANTHER" id="PTHR30441">
    <property type="entry name" value="DUF748 DOMAIN-CONTAINING PROTEIN"/>
    <property type="match status" value="1"/>
</dbReference>
<dbReference type="Pfam" id="PF05359">
    <property type="entry name" value="DUF748"/>
    <property type="match status" value="1"/>
</dbReference>
<evidence type="ECO:0000313" key="3">
    <source>
        <dbReference type="EMBL" id="MVB07272.1"/>
    </source>
</evidence>
<dbReference type="EMBL" id="QTZN02000018">
    <property type="protein sequence ID" value="MVB07272.1"/>
    <property type="molecule type" value="Genomic_DNA"/>
</dbReference>
<dbReference type="PANTHER" id="PTHR30441:SF8">
    <property type="entry name" value="DUF748 DOMAIN-CONTAINING PROTEIN"/>
    <property type="match status" value="1"/>
</dbReference>
<keyword evidence="1" id="KW-0472">Membrane</keyword>
<evidence type="ECO:0000256" key="1">
    <source>
        <dbReference type="SAM" id="Phobius"/>
    </source>
</evidence>
<evidence type="ECO:0000313" key="4">
    <source>
        <dbReference type="Proteomes" id="UP000285951"/>
    </source>
</evidence>
<proteinExistence type="predicted"/>
<dbReference type="EMBL" id="WOTW01000018">
    <property type="protein sequence ID" value="MUP38067.1"/>
    <property type="molecule type" value="Genomic_DNA"/>
</dbReference>
<keyword evidence="1" id="KW-1133">Transmembrane helix</keyword>
<reference evidence="2 5" key="2">
    <citation type="submission" date="2019-12" db="EMBL/GenBank/DDBJ databases">
        <title>Draft genome sequence of Labilibaculum sp. strain 44 isolated from deep waters of Black Sea.</title>
        <authorList>
            <person name="Yadav S."/>
            <person name="Villanueva L."/>
        </authorList>
    </citation>
    <scope>NUCLEOTIDE SEQUENCE [LARGE SCALE GENOMIC DNA]</scope>
    <source>
        <strain evidence="2 5">44</strain>
    </source>
</reference>
<comment type="caution">
    <text evidence="2">The sequence shown here is derived from an EMBL/GenBank/DDBJ whole genome shotgun (WGS) entry which is preliminary data.</text>
</comment>
<evidence type="ECO:0000313" key="2">
    <source>
        <dbReference type="EMBL" id="MUP38067.1"/>
    </source>
</evidence>
<feature type="transmembrane region" description="Helical" evidence="1">
    <location>
        <begin position="9"/>
        <end position="33"/>
    </location>
</feature>
<organism evidence="2 5">
    <name type="scientific">Labilibaculum euxinus</name>
    <dbReference type="NCBI Taxonomy" id="2686357"/>
    <lineage>
        <taxon>Bacteria</taxon>
        <taxon>Pseudomonadati</taxon>
        <taxon>Bacteroidota</taxon>
        <taxon>Bacteroidia</taxon>
        <taxon>Marinilabiliales</taxon>
        <taxon>Marinifilaceae</taxon>
        <taxon>Labilibaculum</taxon>
    </lineage>
</organism>
<protein>
    <submittedName>
        <fullName evidence="2">DUF748 domain-containing protein</fullName>
    </submittedName>
</protein>
<name>A0A7M4D5Y8_9BACT</name>
<accession>A0A7M4D5Y8</accession>
<reference evidence="3 4" key="1">
    <citation type="submission" date="2019-11" db="EMBL/GenBank/DDBJ databases">
        <title>Draft genome sequence of Labilibaculum sp. strain SYP isolated from Black Sea.</title>
        <authorList>
            <person name="Yadav S."/>
            <person name="Villanueva L."/>
        </authorList>
    </citation>
    <scope>NUCLEOTIDE SEQUENCE [LARGE SCALE GENOMIC DNA]</scope>
    <source>
        <strain evidence="3 4">44</strain>
    </source>
</reference>
<dbReference type="Proteomes" id="UP000462449">
    <property type="component" value="Unassembled WGS sequence"/>
</dbReference>
<evidence type="ECO:0000313" key="5">
    <source>
        <dbReference type="Proteomes" id="UP000462449"/>
    </source>
</evidence>
<dbReference type="OrthoDB" id="9806239at2"/>
<dbReference type="GO" id="GO:0005886">
    <property type="term" value="C:plasma membrane"/>
    <property type="evidence" value="ECO:0007669"/>
    <property type="project" value="TreeGrafter"/>
</dbReference>
<dbReference type="InterPro" id="IPR008023">
    <property type="entry name" value="DUF748"/>
</dbReference>
<dbReference type="AlphaFoldDB" id="A0A7M4D5Y8"/>
<dbReference type="GO" id="GO:0090313">
    <property type="term" value="P:regulation of protein targeting to membrane"/>
    <property type="evidence" value="ECO:0007669"/>
    <property type="project" value="TreeGrafter"/>
</dbReference>